<protein>
    <submittedName>
        <fullName evidence="1">Uncharacterized protein</fullName>
    </submittedName>
</protein>
<sequence>MKSFVQTRHCGHLLPSDLSFSDELGARLAAHESALDIGDQFEGPGRNVSYFICIFFV</sequence>
<name>A0A218WZ00_PUNGR</name>
<comment type="caution">
    <text evidence="1">The sequence shown here is derived from an EMBL/GenBank/DDBJ whole genome shotgun (WGS) entry which is preliminary data.</text>
</comment>
<dbReference type="EMBL" id="MTKT01002520">
    <property type="protein sequence ID" value="OWM77756.1"/>
    <property type="molecule type" value="Genomic_DNA"/>
</dbReference>
<reference evidence="2" key="1">
    <citation type="journal article" date="2017" name="Plant J.">
        <title>The pomegranate (Punica granatum L.) genome and the genomics of punicalagin biosynthesis.</title>
        <authorList>
            <person name="Qin G."/>
            <person name="Xu C."/>
            <person name="Ming R."/>
            <person name="Tang H."/>
            <person name="Guyot R."/>
            <person name="Kramer E.M."/>
            <person name="Hu Y."/>
            <person name="Yi X."/>
            <person name="Qi Y."/>
            <person name="Xu X."/>
            <person name="Gao Z."/>
            <person name="Pan H."/>
            <person name="Jian J."/>
            <person name="Tian Y."/>
            <person name="Yue Z."/>
            <person name="Xu Y."/>
        </authorList>
    </citation>
    <scope>NUCLEOTIDE SEQUENCE [LARGE SCALE GENOMIC DNA]</scope>
    <source>
        <strain evidence="2">cv. Dabenzi</strain>
    </source>
</reference>
<dbReference type="Proteomes" id="UP000197138">
    <property type="component" value="Unassembled WGS sequence"/>
</dbReference>
<evidence type="ECO:0000313" key="1">
    <source>
        <dbReference type="EMBL" id="OWM77756.1"/>
    </source>
</evidence>
<dbReference type="AlphaFoldDB" id="A0A218WZ00"/>
<gene>
    <name evidence="1" type="ORF">CDL15_Pgr012458</name>
</gene>
<proteinExistence type="predicted"/>
<evidence type="ECO:0000313" key="2">
    <source>
        <dbReference type="Proteomes" id="UP000197138"/>
    </source>
</evidence>
<organism evidence="1 2">
    <name type="scientific">Punica granatum</name>
    <name type="common">Pomegranate</name>
    <dbReference type="NCBI Taxonomy" id="22663"/>
    <lineage>
        <taxon>Eukaryota</taxon>
        <taxon>Viridiplantae</taxon>
        <taxon>Streptophyta</taxon>
        <taxon>Embryophyta</taxon>
        <taxon>Tracheophyta</taxon>
        <taxon>Spermatophyta</taxon>
        <taxon>Magnoliopsida</taxon>
        <taxon>eudicotyledons</taxon>
        <taxon>Gunneridae</taxon>
        <taxon>Pentapetalae</taxon>
        <taxon>rosids</taxon>
        <taxon>malvids</taxon>
        <taxon>Myrtales</taxon>
        <taxon>Lythraceae</taxon>
        <taxon>Punica</taxon>
    </lineage>
</organism>
<accession>A0A218WZ00</accession>